<dbReference type="InterPro" id="IPR002646">
    <property type="entry name" value="PolA_pol_head_dom"/>
</dbReference>
<dbReference type="InterPro" id="IPR052191">
    <property type="entry name" value="tRNA_ntf/polyA_polymerase_I"/>
</dbReference>
<feature type="domain" description="RRM" evidence="7">
    <location>
        <begin position="700"/>
        <end position="759"/>
    </location>
</feature>
<comment type="similarity">
    <text evidence="1 5">Belongs to the tRNA nucleotidyltransferase/poly(A) polymerase family.</text>
</comment>
<dbReference type="Pfam" id="PF00076">
    <property type="entry name" value="RRM_1"/>
    <property type="match status" value="3"/>
</dbReference>
<dbReference type="FunFam" id="3.30.70.330:FF:001969">
    <property type="match status" value="1"/>
</dbReference>
<dbReference type="PANTHER" id="PTHR43051:SF2">
    <property type="entry name" value="POLYNUCLEOTIDE ADENYLYLTRANSFERASE FAMILY PROTEIN-RELATED"/>
    <property type="match status" value="1"/>
</dbReference>
<keyword evidence="4 5" id="KW-0694">RNA-binding</keyword>
<dbReference type="HOGENOM" id="CLU_015786_0_1_1"/>
<organism evidence="8">
    <name type="scientific">Arabidopsis thaliana</name>
    <name type="common">Mouse-ear cress</name>
    <dbReference type="NCBI Taxonomy" id="3702"/>
    <lineage>
        <taxon>Eukaryota</taxon>
        <taxon>Viridiplantae</taxon>
        <taxon>Streptophyta</taxon>
        <taxon>Embryophyta</taxon>
        <taxon>Tracheophyta</taxon>
        <taxon>Spermatophyta</taxon>
        <taxon>Magnoliopsida</taxon>
        <taxon>eudicotyledons</taxon>
        <taxon>Gunneridae</taxon>
        <taxon>Pentapetalae</taxon>
        <taxon>rosids</taxon>
        <taxon>malvids</taxon>
        <taxon>Brassicales</taxon>
        <taxon>Brassicaceae</taxon>
        <taxon>Camelineae</taxon>
        <taxon>Arabidopsis</taxon>
    </lineage>
</organism>
<protein>
    <submittedName>
        <fullName evidence="8">Uncharacterized protein T21J18_100</fullName>
    </submittedName>
</protein>
<name>Q9M300_ARATH</name>
<dbReference type="InterPro" id="IPR035979">
    <property type="entry name" value="RBD_domain_sf"/>
</dbReference>
<evidence type="ECO:0000259" key="7">
    <source>
        <dbReference type="PROSITE" id="PS50102"/>
    </source>
</evidence>
<accession>Q9M300</accession>
<dbReference type="Gene3D" id="3.30.460.10">
    <property type="entry name" value="Beta Polymerase, domain 2"/>
    <property type="match status" value="1"/>
</dbReference>
<evidence type="ECO:0000256" key="6">
    <source>
        <dbReference type="SAM" id="MobiDB-lite"/>
    </source>
</evidence>
<evidence type="ECO:0000256" key="1">
    <source>
        <dbReference type="ARBA" id="ARBA00007265"/>
    </source>
</evidence>
<dbReference type="CDD" id="cd05398">
    <property type="entry name" value="NT_ClassII-CCAase"/>
    <property type="match status" value="1"/>
</dbReference>
<gene>
    <name evidence="8" type="primary">T21J18_100</name>
</gene>
<dbReference type="GO" id="GO:0000166">
    <property type="term" value="F:nucleotide binding"/>
    <property type="evidence" value="ECO:0007669"/>
    <property type="project" value="UniProtKB-KW"/>
</dbReference>
<dbReference type="GO" id="GO:0001680">
    <property type="term" value="P:tRNA 3'-terminal CCA addition"/>
    <property type="evidence" value="ECO:0007669"/>
    <property type="project" value="UniProtKB-ARBA"/>
</dbReference>
<reference evidence="8" key="1">
    <citation type="submission" date="1999-11" db="EMBL/GenBank/DDBJ databases">
        <authorList>
            <person name="Rieger M."/>
            <person name="Gabel C."/>
            <person name="Mueller-Auer S."/>
            <person name="Schaefer M."/>
            <person name="Zipp M."/>
            <person name="Mewes H.W."/>
            <person name="Rudd S."/>
            <person name="Lemcke K."/>
            <person name="Mayer K.F.X."/>
            <person name="Quetier F."/>
            <person name="Salanoubat M."/>
        </authorList>
    </citation>
    <scope>NUCLEOTIDE SEQUENCE</scope>
</reference>
<dbReference type="PROSITE" id="PS50102">
    <property type="entry name" value="RRM"/>
    <property type="match status" value="3"/>
</dbReference>
<dbReference type="SMR" id="Q9M300"/>
<dbReference type="FunFam" id="1.10.3090.10:FF:000027">
    <property type="entry name" value="Predicted protein"/>
    <property type="match status" value="1"/>
</dbReference>
<dbReference type="EMBL" id="AL132963">
    <property type="protein sequence ID" value="CAB87911.1"/>
    <property type="molecule type" value="Genomic_DNA"/>
</dbReference>
<sequence length="881" mass="99377">MAVLSVGFFACRSHFPVLPLFYCFSKVQLNTVAAAMETVDDKDSDHHHDKGSNKTSKAPEWKKLNSKDLGITTSMISKPTRIVLNGLKSKGYDVYLVGGCVRDLILKRTPKDFDILTSAELREVVRSFSRCEIIGKKFPICHVHIGNDMIEVSSFSTSAQNSLRNTRTGSGKSNGSYDEDSIRFNNCLQRDFTINGLMFDPYAKVIYDYLGGIEDIKKAKVRTVFHAGTSFQEDSARILRGTRIAARLGFTISKETAHFLKNLSFLVQRLHRGRILLEMNYMLAYGSAEASLRLLWKFGILEILLPIQAAYLVRTGFKRRDKRSNLLLSLFGNLDKLLAPDKPCHSSLWLTILALHKALADQPRYPSVVAAFSLAVHNGGDVLEAVKNTRKVTKPHNRSFFELLEPEEMDSQTLLDEVMDFDSSIKEALGQMTDGRFISKAMAAYPQAPYSDMVFIPLQLYLDARRIFECVKENGQKGFVPKQDSKREPEDDLETKPILKKHKENSEEENKEQIKGTVELLETKSDQAPVKETVEGLDETPDSVEVPKKYMSGLLIRCFPSRKKTLYVCCLPRDTKMPDIIDFFKDVGQVVSVQLTTKRNGLRLSTGFVEFASANEAKKALDMKNGEYLCGNKLILGMASCENIAQPKYEDYIQQESLPIEEEETPPKIVQSGANTLGCSIQAAAFSMTDILSFHFYRLDFFNDVGEVVSVRLIVSPESKHVGYGFVEFASPCLANMALEKKNGEYLHDHKIFLGVAKTAPYPPRIKYNLAEKLWYEDYLLRDSLLIEEDETVEGLDETPSCVEAVALREKVLIIAHVPRRTKISHIIDFFKDAGQVVNVRLIVDQKGKPFGRGFVEFTSADEAKKVRLVYSNDEKYFTSH</sequence>
<dbReference type="PANTHER" id="PTHR43051">
    <property type="entry name" value="POLYNUCLEOTIDE ADENYLYLTRANSFERASE FAMILY PROTEIN"/>
    <property type="match status" value="1"/>
</dbReference>
<feature type="compositionally biased region" description="Basic and acidic residues" evidence="6">
    <location>
        <begin position="483"/>
        <end position="497"/>
    </location>
</feature>
<dbReference type="AlphaFoldDB" id="Q9M300"/>
<evidence type="ECO:0000256" key="4">
    <source>
        <dbReference type="PROSITE-ProRule" id="PRU00176"/>
    </source>
</evidence>
<proteinExistence type="inferred from homology"/>
<dbReference type="SUPFAM" id="SSF81891">
    <property type="entry name" value="Poly A polymerase C-terminal region-like"/>
    <property type="match status" value="1"/>
</dbReference>
<reference evidence="8" key="3">
    <citation type="submission" date="2000-04" db="EMBL/GenBank/DDBJ databases">
        <authorList>
            <person name="EU Arabidopsis sequencing project"/>
        </authorList>
    </citation>
    <scope>NUCLEOTIDE SEQUENCE</scope>
</reference>
<feature type="region of interest" description="Disordered" evidence="6">
    <location>
        <begin position="40"/>
        <end position="59"/>
    </location>
</feature>
<dbReference type="ExpressionAtlas" id="Q9M300">
    <property type="expression patterns" value="baseline and differential"/>
</dbReference>
<dbReference type="SUPFAM" id="SSF81301">
    <property type="entry name" value="Nucleotidyltransferase"/>
    <property type="match status" value="1"/>
</dbReference>
<feature type="region of interest" description="Disordered" evidence="6">
    <location>
        <begin position="478"/>
        <end position="513"/>
    </location>
</feature>
<reference key="2">
    <citation type="journal article" date="2000" name="Nature">
        <title>Sequence and analysis of chromosome 3 of the plant Arabidopsis thaliana.</title>
        <authorList>
            <consortium name="European Union Chromosome 3 Arabidopsis Sequencing Consortium"/>
            <consortium name="Institute for Genomic Research"/>
            <consortium name="Kazusa DNA Research Institute"/>
            <person name="Salanoubat M."/>
            <person name="Lemcke K."/>
            <person name="Rieger M."/>
            <person name="Ansorge W."/>
            <person name="Unseld M."/>
            <person name="Fartmann B."/>
            <person name="Valle G."/>
            <person name="Blocker H."/>
            <person name="Perez-Alonso M."/>
            <person name="Obermaier B."/>
            <person name="Delseny M."/>
            <person name="Boutry M."/>
            <person name="Grivell L.A."/>
            <person name="Mache R."/>
            <person name="Puigdomenech P."/>
            <person name="De Simone V."/>
            <person name="Choisne N."/>
            <person name="Artiguenave F."/>
            <person name="Robert C."/>
            <person name="Brottier P."/>
            <person name="Wincker P."/>
            <person name="Cattolico L."/>
            <person name="Weissenbach J."/>
            <person name="Saurin W."/>
            <person name="Quetier F."/>
            <person name="Schafer M."/>
            <person name="Muller-Auer S."/>
            <person name="Gabel C."/>
            <person name="Fuchs M."/>
            <person name="Benes V."/>
            <person name="Wurmbach E."/>
            <person name="Drzonek H."/>
            <person name="Erfle H."/>
            <person name="Jordan N."/>
            <person name="Bangert S."/>
            <person name="Wiedelmann R."/>
            <person name="Kranz H."/>
            <person name="Voss H."/>
            <person name="Holland R."/>
            <person name="Brandt P."/>
            <person name="Nyakatura G."/>
            <person name="Vezzi A."/>
            <person name="D'Angelo M."/>
            <person name="Pallavicini A."/>
            <person name="Toppo S."/>
            <person name="Simionati B."/>
            <person name="Conrad A."/>
            <person name="Hornischer K."/>
            <person name="Kauer G."/>
            <person name="Lohnert T.H."/>
            <person name="Nordsiek G."/>
            <person name="Reichelt J."/>
            <person name="Scharfe M."/>
            <person name="Schon O."/>
            <person name="Bargues M."/>
            <person name="Terol J."/>
            <person name="Climent J."/>
            <person name="Navarro P."/>
            <person name="Collado C."/>
            <person name="Perez-Perez A."/>
            <person name="Ottenwalder B."/>
            <person name="Duchemin D."/>
            <person name="Cooke R."/>
            <person name="Laudie M."/>
            <person name="Berger-Llauro C."/>
            <person name="Purnelle B."/>
            <person name="Masuy D."/>
            <person name="de Haan M."/>
            <person name="Maarse A.C."/>
            <person name="Alcaraz J.P."/>
            <person name="Cottet A."/>
            <person name="Casacuberta E."/>
            <person name="Monfort A."/>
            <person name="Argiriou A."/>
            <person name="flores M."/>
            <person name="Liguori R."/>
            <person name="Vitale D."/>
            <person name="Mannhaupt G."/>
            <person name="Haase D."/>
            <person name="Schoof H."/>
            <person name="Rudd S."/>
            <person name="Zaccaria P."/>
            <person name="Mewes H.W."/>
            <person name="Mayer K.F."/>
            <person name="Kaul S."/>
            <person name="Town C.D."/>
            <person name="Koo H.L."/>
            <person name="Tallon L.J."/>
            <person name="Jenkins J."/>
            <person name="Rooney T."/>
            <person name="Rizzo M."/>
            <person name="Walts A."/>
            <person name="Utterback T."/>
            <person name="Fujii C.Y."/>
            <person name="Shea T.P."/>
            <person name="Creasy T.H."/>
            <person name="Haas B."/>
            <person name="Maiti R."/>
            <person name="Wu D."/>
            <person name="Peterson J."/>
            <person name="Van Aken S."/>
            <person name="Pai G."/>
            <person name="Militscher J."/>
            <person name="Sellers P."/>
            <person name="Gill J.E."/>
            <person name="Feldblyum T.V."/>
            <person name="Preuss D."/>
            <person name="Lin X."/>
            <person name="Nierman W.C."/>
            <person name="Salzberg S.L."/>
            <person name="White O."/>
            <person name="Venter J.C."/>
            <person name="Fraser C.M."/>
            <person name="Kaneko T."/>
            <person name="Nakamura Y."/>
            <person name="Sato S."/>
            <person name="Kato T."/>
            <person name="Asamizu E."/>
            <person name="Sasamoto S."/>
            <person name="Kimura T."/>
            <person name="Idesawa K."/>
            <person name="Kawashima K."/>
            <person name="Kishida Y."/>
            <person name="Kiyokawa C."/>
            <person name="Kohara M."/>
            <person name="Matsumoto M."/>
            <person name="Matsuno A."/>
            <person name="Muraki A."/>
            <person name="Nakayama S."/>
            <person name="Nakazaki N."/>
            <person name="Shinpo S."/>
            <person name="Takeuchi C."/>
            <person name="Wada T."/>
            <person name="Watanabe A."/>
            <person name="Yamada M."/>
            <person name="Yasuda M."/>
            <person name="Tabata S."/>
        </authorList>
    </citation>
    <scope>NUCLEOTIDE SEQUENCE [LARGE SCALE GENOMIC DNA]</scope>
    <source>
        <strain>cv. Columbia</strain>
    </source>
</reference>
<feature type="domain" description="RRM" evidence="7">
    <location>
        <begin position="811"/>
        <end position="881"/>
    </location>
</feature>
<dbReference type="PIR" id="T49279">
    <property type="entry name" value="T49279"/>
</dbReference>
<evidence type="ECO:0000256" key="2">
    <source>
        <dbReference type="ARBA" id="ARBA00022679"/>
    </source>
</evidence>
<dbReference type="InterPro" id="IPR043519">
    <property type="entry name" value="NT_sf"/>
</dbReference>
<dbReference type="Pfam" id="PF01743">
    <property type="entry name" value="PolyA_pol"/>
    <property type="match status" value="1"/>
</dbReference>
<dbReference type="Gene3D" id="1.10.3090.10">
    <property type="entry name" value="cca-adding enzyme, domain 2"/>
    <property type="match status" value="1"/>
</dbReference>
<dbReference type="GO" id="GO:0003723">
    <property type="term" value="F:RNA binding"/>
    <property type="evidence" value="ECO:0007669"/>
    <property type="project" value="UniProtKB-UniRule"/>
</dbReference>
<feature type="domain" description="RRM" evidence="7">
    <location>
        <begin position="564"/>
        <end position="641"/>
    </location>
</feature>
<evidence type="ECO:0000256" key="5">
    <source>
        <dbReference type="RuleBase" id="RU003953"/>
    </source>
</evidence>
<dbReference type="InterPro" id="IPR012677">
    <property type="entry name" value="Nucleotide-bd_a/b_plait_sf"/>
</dbReference>
<dbReference type="GO" id="GO:0016779">
    <property type="term" value="F:nucleotidyltransferase activity"/>
    <property type="evidence" value="ECO:0007669"/>
    <property type="project" value="InterPro"/>
</dbReference>
<evidence type="ECO:0000313" key="8">
    <source>
        <dbReference type="EMBL" id="CAB87911.1"/>
    </source>
</evidence>
<dbReference type="PhylomeDB" id="Q9M300"/>
<dbReference type="Gene3D" id="3.30.70.330">
    <property type="match status" value="3"/>
</dbReference>
<dbReference type="InterPro" id="IPR032828">
    <property type="entry name" value="PolyA_RNA-bd"/>
</dbReference>
<dbReference type="SUPFAM" id="SSF54928">
    <property type="entry name" value="RNA-binding domain, RBD"/>
    <property type="match status" value="2"/>
</dbReference>
<dbReference type="Pfam" id="PF12627">
    <property type="entry name" value="PolyA_pol_RNAbd"/>
    <property type="match status" value="1"/>
</dbReference>
<evidence type="ECO:0000256" key="3">
    <source>
        <dbReference type="ARBA" id="ARBA00022741"/>
    </source>
</evidence>
<dbReference type="InterPro" id="IPR000504">
    <property type="entry name" value="RRM_dom"/>
</dbReference>
<keyword evidence="2 5" id="KW-0808">Transferase</keyword>
<dbReference type="CDD" id="cd00590">
    <property type="entry name" value="RRM_SF"/>
    <property type="match status" value="3"/>
</dbReference>
<keyword evidence="3" id="KW-0547">Nucleotide-binding</keyword>
<dbReference type="SMART" id="SM00360">
    <property type="entry name" value="RRM"/>
    <property type="match status" value="3"/>
</dbReference>